<sequence length="122" mass="13375">MTTIGTFRRDGDDFVGRVSTLMIDATVRLTATPKVSPSAPVFRAFTGEAECGAAWRPTDAASGAVLNVKLDDPTWAEPIHARLMAGEETYPLVWIRRQEERPKEERPKDTAAPEPKPRAAPS</sequence>
<comment type="caution">
    <text evidence="2">The sequence shown here is derived from an EMBL/GenBank/DDBJ whole genome shotgun (WGS) entry which is preliminary data.</text>
</comment>
<keyword evidence="3" id="KW-1185">Reference proteome</keyword>
<protein>
    <submittedName>
        <fullName evidence="2">DUF736 domain-containing protein</fullName>
    </submittedName>
</protein>
<gene>
    <name evidence="2" type="ORF">I4Q42_16060</name>
</gene>
<dbReference type="EMBL" id="JADWOX010000011">
    <property type="protein sequence ID" value="MBI1685185.1"/>
    <property type="molecule type" value="Genomic_DNA"/>
</dbReference>
<dbReference type="Pfam" id="PF05284">
    <property type="entry name" value="DUF736"/>
    <property type="match status" value="1"/>
</dbReference>
<accession>A0ABS0T261</accession>
<proteinExistence type="predicted"/>
<evidence type="ECO:0000313" key="3">
    <source>
        <dbReference type="Proteomes" id="UP000639859"/>
    </source>
</evidence>
<dbReference type="Proteomes" id="UP000639859">
    <property type="component" value="Unassembled WGS sequence"/>
</dbReference>
<dbReference type="RefSeq" id="WP_198577092.1">
    <property type="nucleotide sequence ID" value="NZ_JADWOX010000011.1"/>
</dbReference>
<organism evidence="2 3">
    <name type="scientific">Caulobacter hibisci</name>
    <dbReference type="NCBI Taxonomy" id="2035993"/>
    <lineage>
        <taxon>Bacteria</taxon>
        <taxon>Pseudomonadati</taxon>
        <taxon>Pseudomonadota</taxon>
        <taxon>Alphaproteobacteria</taxon>
        <taxon>Caulobacterales</taxon>
        <taxon>Caulobacteraceae</taxon>
        <taxon>Caulobacter</taxon>
    </lineage>
</organism>
<reference evidence="2 3" key="1">
    <citation type="submission" date="2020-11" db="EMBL/GenBank/DDBJ databases">
        <title>genome sequence of strain KACC 18849.</title>
        <authorList>
            <person name="Gao J."/>
            <person name="Zhang X."/>
        </authorList>
    </citation>
    <scope>NUCLEOTIDE SEQUENCE [LARGE SCALE GENOMIC DNA]</scope>
    <source>
        <strain evidence="2 3">KACC 18849</strain>
    </source>
</reference>
<name>A0ABS0T261_9CAUL</name>
<feature type="region of interest" description="Disordered" evidence="1">
    <location>
        <begin position="96"/>
        <end position="122"/>
    </location>
</feature>
<dbReference type="InterPro" id="IPR007948">
    <property type="entry name" value="DUF736"/>
</dbReference>
<evidence type="ECO:0000313" key="2">
    <source>
        <dbReference type="EMBL" id="MBI1685185.1"/>
    </source>
</evidence>
<evidence type="ECO:0000256" key="1">
    <source>
        <dbReference type="SAM" id="MobiDB-lite"/>
    </source>
</evidence>